<evidence type="ECO:0000313" key="2">
    <source>
        <dbReference type="EMBL" id="SDM66779.1"/>
    </source>
</evidence>
<dbReference type="InterPro" id="IPR040553">
    <property type="entry name" value="TxDE"/>
</dbReference>
<dbReference type="AlphaFoldDB" id="A0A1G9V3R2"/>
<dbReference type="GO" id="GO:0051213">
    <property type="term" value="F:dioxygenase activity"/>
    <property type="evidence" value="ECO:0007669"/>
    <property type="project" value="UniProtKB-KW"/>
</dbReference>
<accession>A0A1G9V3R2</accession>
<dbReference type="Pfam" id="PF00903">
    <property type="entry name" value="Glyoxalase"/>
    <property type="match status" value="1"/>
</dbReference>
<sequence>MQIKEVTLKTSKVEEMKDFYTNVLGFPLIDEDRDSFQIAAGSSKLVFTGRDARGEPYYHFAFSIPGTKFYEAKAWVKRKVDLNLENGEDEADFPHLSARSFYFYDPAGNIVEFIARHSITETEEEAFSTKNIVNISEVSLTVEDAIAAGEQLQEFGIKERDNEPINASSLNFIGERETGVFLLLTQPGRRWIFSNKAAAVYPLRLSLANNVQILVDEYHPFVIDNTG</sequence>
<dbReference type="Gene3D" id="3.10.180.10">
    <property type="entry name" value="2,3-Dihydroxybiphenyl 1,2-Dioxygenase, domain 1"/>
    <property type="match status" value="1"/>
</dbReference>
<protein>
    <submittedName>
        <fullName evidence="2">Glyoxalase/Bleomycin resistance protein/Dioxygenase superfamily protein</fullName>
    </submittedName>
</protein>
<evidence type="ECO:0000313" key="3">
    <source>
        <dbReference type="Proteomes" id="UP000182347"/>
    </source>
</evidence>
<gene>
    <name evidence="2" type="ORF">SAMN05216244_3118</name>
</gene>
<dbReference type="PROSITE" id="PS51819">
    <property type="entry name" value="VOC"/>
    <property type="match status" value="1"/>
</dbReference>
<dbReference type="SUPFAM" id="SSF54593">
    <property type="entry name" value="Glyoxalase/Bleomycin resistance protein/Dihydroxybiphenyl dioxygenase"/>
    <property type="match status" value="1"/>
</dbReference>
<proteinExistence type="predicted"/>
<reference evidence="3" key="1">
    <citation type="submission" date="2016-10" db="EMBL/GenBank/DDBJ databases">
        <authorList>
            <person name="Varghese N."/>
            <person name="Submissions S."/>
        </authorList>
    </citation>
    <scope>NUCLEOTIDE SEQUENCE [LARGE SCALE GENOMIC DNA]</scope>
    <source>
        <strain evidence="3">CGMCC 1.6199</strain>
    </source>
</reference>
<evidence type="ECO:0000259" key="1">
    <source>
        <dbReference type="PROSITE" id="PS51819"/>
    </source>
</evidence>
<dbReference type="OrthoDB" id="2703022at2"/>
<keyword evidence="2" id="KW-0560">Oxidoreductase</keyword>
<dbReference type="Pfam" id="PF18711">
    <property type="entry name" value="TxDE"/>
    <property type="match status" value="1"/>
</dbReference>
<dbReference type="RefSeq" id="WP_074600198.1">
    <property type="nucleotide sequence ID" value="NZ_FNHF01000004.1"/>
</dbReference>
<feature type="domain" description="VOC" evidence="1">
    <location>
        <begin position="2"/>
        <end position="116"/>
    </location>
</feature>
<organism evidence="2 3">
    <name type="scientific">Sediminibacillus halophilus</name>
    <dbReference type="NCBI Taxonomy" id="482461"/>
    <lineage>
        <taxon>Bacteria</taxon>
        <taxon>Bacillati</taxon>
        <taxon>Bacillota</taxon>
        <taxon>Bacilli</taxon>
        <taxon>Bacillales</taxon>
        <taxon>Bacillaceae</taxon>
        <taxon>Sediminibacillus</taxon>
    </lineage>
</organism>
<dbReference type="Proteomes" id="UP000182347">
    <property type="component" value="Unassembled WGS sequence"/>
</dbReference>
<keyword evidence="2" id="KW-0223">Dioxygenase</keyword>
<dbReference type="EMBL" id="FNHF01000004">
    <property type="protein sequence ID" value="SDM66779.1"/>
    <property type="molecule type" value="Genomic_DNA"/>
</dbReference>
<dbReference type="InterPro" id="IPR037523">
    <property type="entry name" value="VOC_core"/>
</dbReference>
<name>A0A1G9V3R2_9BACI</name>
<dbReference type="InterPro" id="IPR004360">
    <property type="entry name" value="Glyas_Fos-R_dOase_dom"/>
</dbReference>
<dbReference type="InterPro" id="IPR029068">
    <property type="entry name" value="Glyas_Bleomycin-R_OHBP_Dase"/>
</dbReference>
<keyword evidence="3" id="KW-1185">Reference proteome</keyword>
<dbReference type="STRING" id="482461.SAMN05216244_3118"/>